<dbReference type="RefSeq" id="WP_053429344.1">
    <property type="nucleotide sequence ID" value="NZ_JAUKEH010000004.1"/>
</dbReference>
<evidence type="ECO:0000313" key="2">
    <source>
        <dbReference type="Proteomes" id="UP000037405"/>
    </source>
</evidence>
<name>A0A0M0G2I2_9BACI</name>
<dbReference type="InterPro" id="IPR008497">
    <property type="entry name" value="DUF779"/>
</dbReference>
<organism evidence="1 2">
    <name type="scientific">Rossellomorea marisflavi</name>
    <dbReference type="NCBI Taxonomy" id="189381"/>
    <lineage>
        <taxon>Bacteria</taxon>
        <taxon>Bacillati</taxon>
        <taxon>Bacillota</taxon>
        <taxon>Bacilli</taxon>
        <taxon>Bacillales</taxon>
        <taxon>Bacillaceae</taxon>
        <taxon>Rossellomorea</taxon>
    </lineage>
</organism>
<sequence length="107" mass="11573">MSVSATDAAVGVIKRLREKHGPLLFHQSGGCCDGSAPICLEEGDLLIGDGDVLVGTVSQTPFYMSREQFEYWKAFDILLDVKEGRGGMFSLESAIGVRFVTTSSLKK</sequence>
<comment type="caution">
    <text evidence="1">The sequence shown here is derived from an EMBL/GenBank/DDBJ whole genome shotgun (WGS) entry which is preliminary data.</text>
</comment>
<dbReference type="Pfam" id="PF05610">
    <property type="entry name" value="DUF779"/>
    <property type="match status" value="1"/>
</dbReference>
<reference evidence="2" key="1">
    <citation type="submission" date="2015-07" db="EMBL/GenBank/DDBJ databases">
        <title>Fjat-14235 jcm11544.</title>
        <authorList>
            <person name="Liu B."/>
            <person name="Wang J."/>
            <person name="Zhu Y."/>
            <person name="Liu G."/>
            <person name="Chen Q."/>
            <person name="Chen Z."/>
            <person name="Lan J."/>
            <person name="Che J."/>
            <person name="Ge C."/>
            <person name="Shi H."/>
            <person name="Pan Z."/>
            <person name="Liu X."/>
        </authorList>
    </citation>
    <scope>NUCLEOTIDE SEQUENCE [LARGE SCALE GENOMIC DNA]</scope>
    <source>
        <strain evidence="2">JCM 11544</strain>
    </source>
</reference>
<protein>
    <submittedName>
        <fullName evidence="1">Acetaldehyde dehydrogenase</fullName>
    </submittedName>
</protein>
<dbReference type="EMBL" id="LGUE01000005">
    <property type="protein sequence ID" value="KON83963.1"/>
    <property type="molecule type" value="Genomic_DNA"/>
</dbReference>
<dbReference type="OrthoDB" id="3725739at2"/>
<keyword evidence="2" id="KW-1185">Reference proteome</keyword>
<dbReference type="STRING" id="189381.GCA_900166615_02390"/>
<dbReference type="AlphaFoldDB" id="A0A0M0G2I2"/>
<accession>A0A0M0G2I2</accession>
<gene>
    <name evidence="1" type="ORF">AF331_17610</name>
</gene>
<evidence type="ECO:0000313" key="1">
    <source>
        <dbReference type="EMBL" id="KON83963.1"/>
    </source>
</evidence>
<dbReference type="Proteomes" id="UP000037405">
    <property type="component" value="Unassembled WGS sequence"/>
</dbReference>
<dbReference type="PATRIC" id="fig|189381.12.peg.4531"/>
<proteinExistence type="predicted"/>
<dbReference type="PIRSF" id="PIRSF009151">
    <property type="entry name" value="DUF779"/>
    <property type="match status" value="1"/>
</dbReference>